<dbReference type="EMBL" id="CP029843">
    <property type="protein sequence ID" value="AWV07504.1"/>
    <property type="molecule type" value="Genomic_DNA"/>
</dbReference>
<dbReference type="Gene3D" id="1.25.10.10">
    <property type="entry name" value="Leucine-rich Repeat Variant"/>
    <property type="match status" value="1"/>
</dbReference>
<dbReference type="SUPFAM" id="SSF48371">
    <property type="entry name" value="ARM repeat"/>
    <property type="match status" value="1"/>
</dbReference>
<dbReference type="AlphaFoldDB" id="A0A2U9T9E8"/>
<protein>
    <recommendedName>
        <fullName evidence="3">HEAT repeat domain-containing protein</fullName>
    </recommendedName>
</protein>
<evidence type="ECO:0000313" key="1">
    <source>
        <dbReference type="EMBL" id="AWV07504.1"/>
    </source>
</evidence>
<reference evidence="1 2" key="1">
    <citation type="submission" date="2018-05" db="EMBL/GenBank/DDBJ databases">
        <title>The complete genome of Lysobacter maris HZ9B, a marine bacterium antagonistic against terrestrial plant pathogens.</title>
        <authorList>
            <person name="Zhang X.-Q."/>
        </authorList>
    </citation>
    <scope>NUCLEOTIDE SEQUENCE [LARGE SCALE GENOMIC DNA]</scope>
    <source>
        <strain evidence="1 2">HZ9B</strain>
    </source>
</reference>
<dbReference type="InterPro" id="IPR016024">
    <property type="entry name" value="ARM-type_fold"/>
</dbReference>
<dbReference type="KEGG" id="lmb:C9I47_1815"/>
<dbReference type="Proteomes" id="UP000249447">
    <property type="component" value="Chromosome"/>
</dbReference>
<evidence type="ECO:0008006" key="3">
    <source>
        <dbReference type="Google" id="ProtNLM"/>
    </source>
</evidence>
<name>A0A2U9T9E8_9GAMM</name>
<keyword evidence="2" id="KW-1185">Reference proteome</keyword>
<proteinExistence type="predicted"/>
<accession>A0A2U9T9E8</accession>
<gene>
    <name evidence="1" type="ORF">C9I47_1815</name>
</gene>
<dbReference type="OrthoDB" id="9919171at2"/>
<dbReference type="InterPro" id="IPR011989">
    <property type="entry name" value="ARM-like"/>
</dbReference>
<sequence>MKQNAMKQKTLVLCGIGAVAAVAIGIFLVRGHGEPAVSPAAAGSAAVAGAAAASPAPIAGEASHDPAAETAPYRDSVASVAELRRLAESPQLSAEQQTELLELKQALLDNAEGDDQALRGLIDALRLDPTSATAEHLLSILGEVRAPAVEQLGLEMAISDDSQMQAVGLDLLSRLGIAGQDTYDLTRQLLADPNRDPEVLRSAIHALPDIPLPASEANGTIARLGALASTHPDIGVRSESLFKLGALAKDAGDLRPLIDALAADRHIDERISAAMAIRNSQVVDDGLRRQLLQMMSNPDELWEIRHYAAESLQRFKLSENDYRLYQRFNEELEVIRSGG</sequence>
<evidence type="ECO:0000313" key="2">
    <source>
        <dbReference type="Proteomes" id="UP000249447"/>
    </source>
</evidence>
<dbReference type="RefSeq" id="WP_111266601.1">
    <property type="nucleotide sequence ID" value="NZ_CP029843.1"/>
</dbReference>
<organism evidence="1 2">
    <name type="scientific">Marilutibacter maris</name>
    <dbReference type="NCBI Taxonomy" id="1605891"/>
    <lineage>
        <taxon>Bacteria</taxon>
        <taxon>Pseudomonadati</taxon>
        <taxon>Pseudomonadota</taxon>
        <taxon>Gammaproteobacteria</taxon>
        <taxon>Lysobacterales</taxon>
        <taxon>Lysobacteraceae</taxon>
        <taxon>Marilutibacter</taxon>
    </lineage>
</organism>